<comment type="caution">
    <text evidence="3">The sequence shown here is derived from an EMBL/GenBank/DDBJ whole genome shotgun (WGS) entry which is preliminary data.</text>
</comment>
<organism evidence="3 4">
    <name type="scientific">Myxococcus fulvus</name>
    <dbReference type="NCBI Taxonomy" id="33"/>
    <lineage>
        <taxon>Bacteria</taxon>
        <taxon>Pseudomonadati</taxon>
        <taxon>Myxococcota</taxon>
        <taxon>Myxococcia</taxon>
        <taxon>Myxococcales</taxon>
        <taxon>Cystobacterineae</taxon>
        <taxon>Myxococcaceae</taxon>
        <taxon>Myxococcus</taxon>
    </lineage>
</organism>
<dbReference type="Proteomes" id="UP000321514">
    <property type="component" value="Unassembled WGS sequence"/>
</dbReference>
<dbReference type="Gene3D" id="1.10.1740.10">
    <property type="match status" value="1"/>
</dbReference>
<dbReference type="STRING" id="1334629.MFUL124B02_08905"/>
<dbReference type="AlphaFoldDB" id="A0A511TF38"/>
<dbReference type="GO" id="GO:0003700">
    <property type="term" value="F:DNA-binding transcription factor activity"/>
    <property type="evidence" value="ECO:0007669"/>
    <property type="project" value="InterPro"/>
</dbReference>
<dbReference type="InterPro" id="IPR007627">
    <property type="entry name" value="RNA_pol_sigma70_r2"/>
</dbReference>
<protein>
    <recommendedName>
        <fullName evidence="2">RNA polymerase sigma-70 region 2 domain-containing protein</fullName>
    </recommendedName>
</protein>
<dbReference type="OrthoDB" id="5525122at2"/>
<feature type="compositionally biased region" description="Basic and acidic residues" evidence="1">
    <location>
        <begin position="114"/>
        <end position="130"/>
    </location>
</feature>
<evidence type="ECO:0000313" key="3">
    <source>
        <dbReference type="EMBL" id="GEN11808.1"/>
    </source>
</evidence>
<reference evidence="3 4" key="1">
    <citation type="submission" date="2019-07" db="EMBL/GenBank/DDBJ databases">
        <title>Whole genome shotgun sequence of Myxococcus fulvus NBRC 100333.</title>
        <authorList>
            <person name="Hosoyama A."/>
            <person name="Uohara A."/>
            <person name="Ohji S."/>
            <person name="Ichikawa N."/>
        </authorList>
    </citation>
    <scope>NUCLEOTIDE SEQUENCE [LARGE SCALE GENOMIC DNA]</scope>
    <source>
        <strain evidence="3 4">NBRC 100333</strain>
    </source>
</reference>
<feature type="domain" description="RNA polymerase sigma-70 region 2" evidence="2">
    <location>
        <begin position="19"/>
        <end position="81"/>
    </location>
</feature>
<evidence type="ECO:0000256" key="1">
    <source>
        <dbReference type="SAM" id="MobiDB-lite"/>
    </source>
</evidence>
<dbReference type="Pfam" id="PF04542">
    <property type="entry name" value="Sigma70_r2"/>
    <property type="match status" value="1"/>
</dbReference>
<sequence length="130" mass="14160">MSMGVKMPPGLSAREVQDLYDRYAPGMYRRVFALLQREADAWDAVQESCIRVLQSAAEFRCEARPMTFIYRVTTNVSLNLLVAEEGPRRFALGWPCVAAAPSAPSGGLPFAARQEPHGGGEAGRDCRGVG</sequence>
<accession>A0A511TF38</accession>
<dbReference type="InterPro" id="IPR013325">
    <property type="entry name" value="RNA_pol_sigma_r2"/>
</dbReference>
<evidence type="ECO:0000259" key="2">
    <source>
        <dbReference type="Pfam" id="PF04542"/>
    </source>
</evidence>
<proteinExistence type="predicted"/>
<gene>
    <name evidence="3" type="ORF">MFU01_68450</name>
</gene>
<dbReference type="SUPFAM" id="SSF88946">
    <property type="entry name" value="Sigma2 domain of RNA polymerase sigma factors"/>
    <property type="match status" value="1"/>
</dbReference>
<name>A0A511TF38_MYXFU</name>
<dbReference type="EMBL" id="BJXR01000049">
    <property type="protein sequence ID" value="GEN11808.1"/>
    <property type="molecule type" value="Genomic_DNA"/>
</dbReference>
<evidence type="ECO:0000313" key="4">
    <source>
        <dbReference type="Proteomes" id="UP000321514"/>
    </source>
</evidence>
<dbReference type="GO" id="GO:0006352">
    <property type="term" value="P:DNA-templated transcription initiation"/>
    <property type="evidence" value="ECO:0007669"/>
    <property type="project" value="InterPro"/>
</dbReference>
<feature type="region of interest" description="Disordered" evidence="1">
    <location>
        <begin position="107"/>
        <end position="130"/>
    </location>
</feature>